<dbReference type="GO" id="GO:0046872">
    <property type="term" value="F:metal ion binding"/>
    <property type="evidence" value="ECO:0007669"/>
    <property type="project" value="UniProtKB-KW"/>
</dbReference>
<evidence type="ECO:0000256" key="1">
    <source>
        <dbReference type="ARBA" id="ARBA00004430"/>
    </source>
</evidence>
<keyword evidence="5" id="KW-0479">Metal-binding</keyword>
<dbReference type="EMBL" id="JALJOR010000012">
    <property type="protein sequence ID" value="KAK9807531.1"/>
    <property type="molecule type" value="Genomic_DNA"/>
</dbReference>
<dbReference type="SUPFAM" id="SSF81383">
    <property type="entry name" value="F-box domain"/>
    <property type="match status" value="1"/>
</dbReference>
<keyword evidence="5" id="KW-0862">Zinc</keyword>
<name>A0AAW1PDJ4_9CHLO</name>
<feature type="transmembrane region" description="Helical" evidence="7">
    <location>
        <begin position="1336"/>
        <end position="1357"/>
    </location>
</feature>
<dbReference type="InterPro" id="IPR032675">
    <property type="entry name" value="LRR_dom_sf"/>
</dbReference>
<comment type="subcellular location">
    <subcellularLocation>
        <location evidence="1">Cytoplasm</location>
        <location evidence="1">Cytoskeleton</location>
        <location evidence="1">Cilium axoneme</location>
    </subcellularLocation>
</comment>
<evidence type="ECO:0000256" key="6">
    <source>
        <dbReference type="SAM" id="MobiDB-lite"/>
    </source>
</evidence>
<feature type="region of interest" description="Disordered" evidence="6">
    <location>
        <begin position="1425"/>
        <end position="1448"/>
    </location>
</feature>
<dbReference type="Gene3D" id="1.20.1280.50">
    <property type="match status" value="1"/>
</dbReference>
<sequence length="1448" mass="157555">MSNPLPPRRSGLRKRKTPDANSENEGGLAKLLAAAAACNKLVVFSGSGLSANSGMSTFSTPGGLYERAQAKFHVADGKKLFTYSFYEKRKLDALAFFADIYTEAKKAAAGAGHKAIADIYAQGKLVRHYTLNIDGLAEAEGMPTWHPHHNPAGVTVEMHGSIRQLVCPDCGLVIPMSPFLLKRLKRRENIPCTCCQCTSIRIRIMLYDDAEDGVITPEDLYDRMDEDVKSADMILWVGLSFEQSASTAYFRRVRHYLNEVGRLDVCRQVVINPSDESLWNLLSACSNIGSLDVVEVLASSEELQLLFHQAISMDGPTDIACLSPELLEHIFSFLEPHERRFHRLHAVCKLWCDVLIRPSGLWDDLWAMIVPSLGYCPPCSREPIDWPVLFAWLESRSPFLRTLKLGGEADHMSYTGSGDWPARAFDGCPGLQRNLTELQISGDQPILLPRNLGTISALTSLRSLQLDWLSPTATEQLNACSHMHSLTRLSMTFQPMHHMAGHPPGVPPVFPERICQLRHLEHLELIQDSWGDEYFPARVLTMIPECIGALSTLKTLRLCHPVGTSPPASMSALRQLTRLDLYGARFSGNVDWTPLSAMCHLVHLDLNNTSSEAGPLFASMGQLSNLTWLDISHNPGLDGPAFPVIPAFYQNLRILRLSSVGMRRLPEGLDHASSLQRLWLDRNPKLEIDRADVGRLLALPELLEVCLSNRILVDNDNGGVLATTQWLPCTLDSILQLNYARARQFPDSSNVARASNHTYTWTVKAGTEHTYDIDVSVESSKGDADLVITGPSSNWTSSRVGPERVFITKGELAKGTYSIAVVGFAPATDYTIVVASTTKPRKLVDAETTAFIEIINLCCKDEGSCSDQQAAIQSAGDLCSVDGNICSPDGHMEWLILEDEGLNCEFPGEQLEAFSILKRLDLTGNQVTGNISFVAHYLEDLPQLRSVTLNFNAINGSLADACDLAAMTSLQEIELRNNLLTGSIPACLAAMPGLSVLSMDNNGLSGTLPAFPANSTLTTLTLSNQGNGLQPGLTGSIPALSNTTRMLQLDLSNNGFSGALPALPASIWNAKLNGNQLLHAIPTDYGRLPLLSYLDLSNNALSGGIPDSLAASPSLQFLITRNNQLDAALPLDWSAAKNLNILMLNNNQIPGTIPPSLAALPELVVFNAGNNRFKTDLTAFAQATEAADAQRTTRIRQFMLGNNTITGDLSKSNLQELALFHHASDQPTPSLGGLQIPKILDLSNSSITGDFPEWLVTALAKAPSPVAVNLKGNNLTCPHNGFHIDVDVPHGRLNGLKCLRGGKGESSTHMALQTTQIDIIDLVSVEHPTHELSPGAVLGIIIACLSGTALLAWAIYLGMRGKWGSLRTSHCVKGTLGLFASMSCCACCRQSQSFQTFSQHGKVNNFESFDAPEAVNNWHDDGRMDEVELGSSPLKSTPPRQIHASARG</sequence>
<feature type="binding site" evidence="5">
    <location>
        <position position="192"/>
    </location>
    <ligand>
        <name>Zn(2+)</name>
        <dbReference type="ChEBI" id="CHEBI:29105"/>
    </ligand>
</feature>
<dbReference type="Gene3D" id="3.40.50.1220">
    <property type="entry name" value="TPP-binding domain"/>
    <property type="match status" value="1"/>
</dbReference>
<dbReference type="InterPro" id="IPR026590">
    <property type="entry name" value="Ssirtuin_cat_dom"/>
</dbReference>
<evidence type="ECO:0000313" key="10">
    <source>
        <dbReference type="EMBL" id="KAK9807531.1"/>
    </source>
</evidence>
<keyword evidence="7" id="KW-0812">Transmembrane</keyword>
<evidence type="ECO:0000259" key="9">
    <source>
        <dbReference type="PROSITE" id="PS50305"/>
    </source>
</evidence>
<protein>
    <submittedName>
        <fullName evidence="10">Uncharacterized protein</fullName>
    </submittedName>
</protein>
<dbReference type="InterPro" id="IPR053211">
    <property type="entry name" value="DNA_repair-toleration"/>
</dbReference>
<dbReference type="Pfam" id="PF02146">
    <property type="entry name" value="SIR2"/>
    <property type="match status" value="1"/>
</dbReference>
<reference evidence="10 11" key="1">
    <citation type="journal article" date="2024" name="Nat. Commun.">
        <title>Phylogenomics reveals the evolutionary origins of lichenization in chlorophyte algae.</title>
        <authorList>
            <person name="Puginier C."/>
            <person name="Libourel C."/>
            <person name="Otte J."/>
            <person name="Skaloud P."/>
            <person name="Haon M."/>
            <person name="Grisel S."/>
            <person name="Petersen M."/>
            <person name="Berrin J.G."/>
            <person name="Delaux P.M."/>
            <person name="Dal Grande F."/>
            <person name="Keller J."/>
        </authorList>
    </citation>
    <scope>NUCLEOTIDE SEQUENCE [LARGE SCALE GENOMIC DNA]</scope>
    <source>
        <strain evidence="10 11">SAG 2043</strain>
    </source>
</reference>
<feature type="domain" description="F-box" evidence="8">
    <location>
        <begin position="316"/>
        <end position="365"/>
    </location>
</feature>
<dbReference type="InterPro" id="IPR001611">
    <property type="entry name" value="Leu-rich_rpt"/>
</dbReference>
<evidence type="ECO:0000259" key="8">
    <source>
        <dbReference type="PROSITE" id="PS50181"/>
    </source>
</evidence>
<dbReference type="InterPro" id="IPR036047">
    <property type="entry name" value="F-box-like_dom_sf"/>
</dbReference>
<dbReference type="Gene3D" id="2.60.120.380">
    <property type="match status" value="1"/>
</dbReference>
<feature type="region of interest" description="Disordered" evidence="6">
    <location>
        <begin position="1"/>
        <end position="24"/>
    </location>
</feature>
<proteinExistence type="predicted"/>
<keyword evidence="11" id="KW-1185">Reference proteome</keyword>
<dbReference type="PANTHER" id="PTHR48060:SF21">
    <property type="entry name" value="L DOMAIN-LIKE PROTEIN"/>
    <property type="match status" value="1"/>
</dbReference>
<dbReference type="InterPro" id="IPR026591">
    <property type="entry name" value="Sirtuin_cat_small_dom_sf"/>
</dbReference>
<dbReference type="PROSITE" id="PS50181">
    <property type="entry name" value="FBOX"/>
    <property type="match status" value="1"/>
</dbReference>
<keyword evidence="4" id="KW-0520">NAD</keyword>
<organism evidence="10 11">
    <name type="scientific">[Myrmecia] bisecta</name>
    <dbReference type="NCBI Taxonomy" id="41462"/>
    <lineage>
        <taxon>Eukaryota</taxon>
        <taxon>Viridiplantae</taxon>
        <taxon>Chlorophyta</taxon>
        <taxon>core chlorophytes</taxon>
        <taxon>Trebouxiophyceae</taxon>
        <taxon>Trebouxiales</taxon>
        <taxon>Trebouxiaceae</taxon>
        <taxon>Myrmecia</taxon>
    </lineage>
</organism>
<keyword evidence="2" id="KW-0808">Transferase</keyword>
<gene>
    <name evidence="10" type="ORF">WJX72_001817</name>
</gene>
<evidence type="ECO:0000313" key="11">
    <source>
        <dbReference type="Proteomes" id="UP001489004"/>
    </source>
</evidence>
<dbReference type="CDD" id="cd00296">
    <property type="entry name" value="SIR2"/>
    <property type="match status" value="1"/>
</dbReference>
<evidence type="ECO:0000256" key="7">
    <source>
        <dbReference type="SAM" id="Phobius"/>
    </source>
</evidence>
<keyword evidence="3" id="KW-0732">Signal</keyword>
<dbReference type="SUPFAM" id="SSF52047">
    <property type="entry name" value="RNI-like"/>
    <property type="match status" value="1"/>
</dbReference>
<dbReference type="CDD" id="cd09917">
    <property type="entry name" value="F-box_SF"/>
    <property type="match status" value="1"/>
</dbReference>
<dbReference type="InterPro" id="IPR029035">
    <property type="entry name" value="DHS-like_NAD/FAD-binding_dom"/>
</dbReference>
<dbReference type="Gene3D" id="3.80.10.10">
    <property type="entry name" value="Ribonuclease Inhibitor"/>
    <property type="match status" value="3"/>
</dbReference>
<evidence type="ECO:0000256" key="4">
    <source>
        <dbReference type="ARBA" id="ARBA00023027"/>
    </source>
</evidence>
<dbReference type="InterPro" id="IPR003000">
    <property type="entry name" value="Sirtuin"/>
</dbReference>
<dbReference type="SUPFAM" id="SSF52467">
    <property type="entry name" value="DHS-like NAD/FAD-binding domain"/>
    <property type="match status" value="1"/>
</dbReference>
<dbReference type="GO" id="GO:0005930">
    <property type="term" value="C:axoneme"/>
    <property type="evidence" value="ECO:0007669"/>
    <property type="project" value="UniProtKB-SubCell"/>
</dbReference>
<feature type="active site" description="Proton acceptor" evidence="5">
    <location>
        <position position="159"/>
    </location>
</feature>
<accession>A0AAW1PDJ4</accession>
<feature type="binding site" evidence="5">
    <location>
        <position position="197"/>
    </location>
    <ligand>
        <name>Zn(2+)</name>
        <dbReference type="ChEBI" id="CHEBI:29105"/>
    </ligand>
</feature>
<dbReference type="GO" id="GO:0016740">
    <property type="term" value="F:transferase activity"/>
    <property type="evidence" value="ECO:0007669"/>
    <property type="project" value="UniProtKB-KW"/>
</dbReference>
<dbReference type="PANTHER" id="PTHR48060">
    <property type="entry name" value="DNA DAMAGE-REPAIR/TOLERATION PROTEIN DRT100"/>
    <property type="match status" value="1"/>
</dbReference>
<dbReference type="SUPFAM" id="SSF52058">
    <property type="entry name" value="L domain-like"/>
    <property type="match status" value="1"/>
</dbReference>
<comment type="caution">
    <text evidence="10">The sequence shown here is derived from an EMBL/GenBank/DDBJ whole genome shotgun (WGS) entry which is preliminary data.</text>
</comment>
<feature type="domain" description="Deacetylase sirtuin-type" evidence="9">
    <location>
        <begin position="21"/>
        <end position="308"/>
    </location>
</feature>
<dbReference type="Proteomes" id="UP001489004">
    <property type="component" value="Unassembled WGS sequence"/>
</dbReference>
<dbReference type="Pfam" id="PF00560">
    <property type="entry name" value="LRR_1"/>
    <property type="match status" value="2"/>
</dbReference>
<evidence type="ECO:0000256" key="5">
    <source>
        <dbReference type="PROSITE-ProRule" id="PRU00236"/>
    </source>
</evidence>
<dbReference type="GO" id="GO:0070403">
    <property type="term" value="F:NAD+ binding"/>
    <property type="evidence" value="ECO:0007669"/>
    <property type="project" value="InterPro"/>
</dbReference>
<dbReference type="Gene3D" id="3.30.1600.10">
    <property type="entry name" value="SIR2/SIRT2 'Small Domain"/>
    <property type="match status" value="1"/>
</dbReference>
<keyword evidence="7" id="KW-0472">Membrane</keyword>
<feature type="binding site" evidence="5">
    <location>
        <position position="167"/>
    </location>
    <ligand>
        <name>Zn(2+)</name>
        <dbReference type="ChEBI" id="CHEBI:29105"/>
    </ligand>
</feature>
<dbReference type="InterPro" id="IPR001810">
    <property type="entry name" value="F-box_dom"/>
</dbReference>
<dbReference type="PROSITE" id="PS50305">
    <property type="entry name" value="SIRTUIN"/>
    <property type="match status" value="1"/>
</dbReference>
<evidence type="ECO:0000256" key="3">
    <source>
        <dbReference type="ARBA" id="ARBA00022729"/>
    </source>
</evidence>
<keyword evidence="7" id="KW-1133">Transmembrane helix</keyword>
<feature type="binding site" evidence="5">
    <location>
        <position position="170"/>
    </location>
    <ligand>
        <name>Zn(2+)</name>
        <dbReference type="ChEBI" id="CHEBI:29105"/>
    </ligand>
</feature>
<evidence type="ECO:0000256" key="2">
    <source>
        <dbReference type="ARBA" id="ARBA00022679"/>
    </source>
</evidence>